<keyword evidence="2" id="KW-0479">Metal-binding</keyword>
<dbReference type="CDD" id="cd00067">
    <property type="entry name" value="GAL4"/>
    <property type="match status" value="1"/>
</dbReference>
<dbReference type="GeneID" id="33566176"/>
<feature type="compositionally biased region" description="Low complexity" evidence="8">
    <location>
        <begin position="991"/>
        <end position="1002"/>
    </location>
</feature>
<feature type="domain" description="Zn(2)-C6 fungal-type" evidence="9">
    <location>
        <begin position="24"/>
        <end position="53"/>
    </location>
</feature>
<dbReference type="PANTHER" id="PTHR31313">
    <property type="entry name" value="TY1 ENHANCER ACTIVATOR"/>
    <property type="match status" value="1"/>
</dbReference>
<evidence type="ECO:0000313" key="11">
    <source>
        <dbReference type="Proteomes" id="UP000193648"/>
    </source>
</evidence>
<evidence type="ECO:0000256" key="6">
    <source>
        <dbReference type="ARBA" id="ARBA00023163"/>
    </source>
</evidence>
<dbReference type="SUPFAM" id="SSF57701">
    <property type="entry name" value="Zn2/Cys6 DNA-binding domain"/>
    <property type="match status" value="1"/>
</dbReference>
<feature type="compositionally biased region" description="Polar residues" evidence="8">
    <location>
        <begin position="133"/>
        <end position="142"/>
    </location>
</feature>
<sequence length="1074" mass="117603">MADSAPPTLGIALPPTSMLKIRDACLPCRKQRSKCDGQPCCARCARLDLECTYVELVKAPAPIPKEPWQEFLNTTGAKPEALESAPIELLKDQSIGPLQDASTFPWQKSKMSRRRRQTPSIKKCTCPTPPTTVDTAGQDSFDSQAISTSTQSQAHDGAPSDPATESPSTTSSPGSKRRGRSTTGPCRVHNPQTSSKPSRSVTQGVSSSATSSSPGSQGVVGSSASLRHRPPLSNEPVQLPTSVIETSEKINNLSSKLTRLFVFADADQAQVPPPPQLEILQSRSLSPLLQSHLIQLYLAECLPTQPILDAPTFMAQLAEQEFCTPPHPLLIAAMCAAAAKCVDDADVERLWAEQDPPLPNPFNPFFANGEPHVRSTRDMIWSIGDYFAALAKAYLRTELPFVQSPDRSGGMGDPLTVVQGLIMISSWDASVGRQRECRACAALALRIMIAGGWHLMDHPNGDGCTDSRIKMWGTLERELARRCWWTVWIAEKWTAAILTQYVTLHLSLCETLSLPRAFRPGDVNDQRGVLYFQQAIQGAYLCGAIIQLHYHPFEAEDGTEYDHEASAQDVQRLEARLLEIDNHLEAWHNAIPPVLKPDWGQGIGDDPDNTTGYEPVTGSQFFHAGGDWWWRHAMGGLLEMSYLGLKLLLHQPQHVVSKAPSPLSRLALAQYANKITLTCERMWQYPTTRPAFYHMAGIVLWLALCYQQENTLSDNPRIRTPACVNMQKSYYLVKKAGRLVHSNEDEPLTELETTNGPSASPSASPSNVPFMRPTDEQRVKPMMAVFKEMFPIMRQALRDKGFGLRTQPKATSKVSPFVLIQNPSSPSTIDNAPGVDSLGSASTVSSISVSAASVMGATTGSGPSSFYLAPLTPPGTSTCTNSPMTESLGSVPSPSPPPSSLVSDVAPIPTPDSGQMYVGAIDSNLQQVQQPHQYPQHAQVALFPSHTSPSSLAQLQFTNNNQVRVPQQQQMYPSLHQEHQAFHAQHHHQQQQRSLQSQQSQHLHPFHLAQGLSQPSTPVALQQPLQHASTTSLTDPLNAILNMNSDPFSSIMQNEPNVLSSLIDYSEWLNHSLE</sequence>
<dbReference type="PROSITE" id="PS00463">
    <property type="entry name" value="ZN2_CY6_FUNGAL_1"/>
    <property type="match status" value="1"/>
</dbReference>
<evidence type="ECO:0000313" key="10">
    <source>
        <dbReference type="EMBL" id="ORZ14254.1"/>
    </source>
</evidence>
<dbReference type="GO" id="GO:0000981">
    <property type="term" value="F:DNA-binding transcription factor activity, RNA polymerase II-specific"/>
    <property type="evidence" value="ECO:0007669"/>
    <property type="project" value="InterPro"/>
</dbReference>
<dbReference type="CDD" id="cd12148">
    <property type="entry name" value="fungal_TF_MHR"/>
    <property type="match status" value="1"/>
</dbReference>
<evidence type="ECO:0000256" key="8">
    <source>
        <dbReference type="SAM" id="MobiDB-lite"/>
    </source>
</evidence>
<dbReference type="InterPro" id="IPR051615">
    <property type="entry name" value="Transcr_Regulatory_Elem"/>
</dbReference>
<organism evidence="10 11">
    <name type="scientific">Lobosporangium transversale</name>
    <dbReference type="NCBI Taxonomy" id="64571"/>
    <lineage>
        <taxon>Eukaryota</taxon>
        <taxon>Fungi</taxon>
        <taxon>Fungi incertae sedis</taxon>
        <taxon>Mucoromycota</taxon>
        <taxon>Mortierellomycotina</taxon>
        <taxon>Mortierellomycetes</taxon>
        <taxon>Mortierellales</taxon>
        <taxon>Mortierellaceae</taxon>
        <taxon>Lobosporangium</taxon>
    </lineage>
</organism>
<dbReference type="InterPro" id="IPR007219">
    <property type="entry name" value="XnlR_reg_dom"/>
</dbReference>
<dbReference type="PROSITE" id="PS50048">
    <property type="entry name" value="ZN2_CY6_FUNGAL_2"/>
    <property type="match status" value="1"/>
</dbReference>
<feature type="region of interest" description="Disordered" evidence="8">
    <location>
        <begin position="978"/>
        <end position="1002"/>
    </location>
</feature>
<dbReference type="Pfam" id="PF04082">
    <property type="entry name" value="Fungal_trans"/>
    <property type="match status" value="1"/>
</dbReference>
<name>A0A1Y2GML4_9FUNG</name>
<comment type="caution">
    <text evidence="10">The sequence shown here is derived from an EMBL/GenBank/DDBJ whole genome shotgun (WGS) entry which is preliminary data.</text>
</comment>
<evidence type="ECO:0000256" key="5">
    <source>
        <dbReference type="ARBA" id="ARBA00023125"/>
    </source>
</evidence>
<dbReference type="EMBL" id="MCFF01000021">
    <property type="protein sequence ID" value="ORZ14254.1"/>
    <property type="molecule type" value="Genomic_DNA"/>
</dbReference>
<dbReference type="GO" id="GO:0008270">
    <property type="term" value="F:zinc ion binding"/>
    <property type="evidence" value="ECO:0007669"/>
    <property type="project" value="InterPro"/>
</dbReference>
<keyword evidence="4" id="KW-0805">Transcription regulation</keyword>
<dbReference type="PANTHER" id="PTHR31313:SF81">
    <property type="entry name" value="TY1 ENHANCER ACTIVATOR"/>
    <property type="match status" value="1"/>
</dbReference>
<evidence type="ECO:0000256" key="3">
    <source>
        <dbReference type="ARBA" id="ARBA00022833"/>
    </source>
</evidence>
<proteinExistence type="predicted"/>
<dbReference type="InParanoid" id="A0A1Y2GML4"/>
<keyword evidence="6" id="KW-0804">Transcription</keyword>
<keyword evidence="5" id="KW-0238">DNA-binding</keyword>
<feature type="compositionally biased region" description="Low complexity" evidence="8">
    <location>
        <begin position="757"/>
        <end position="766"/>
    </location>
</feature>
<dbReference type="OrthoDB" id="270167at2759"/>
<dbReference type="GO" id="GO:0003677">
    <property type="term" value="F:DNA binding"/>
    <property type="evidence" value="ECO:0007669"/>
    <property type="project" value="UniProtKB-KW"/>
</dbReference>
<dbReference type="AlphaFoldDB" id="A0A1Y2GML4"/>
<keyword evidence="7" id="KW-0539">Nucleus</keyword>
<dbReference type="STRING" id="64571.A0A1Y2GML4"/>
<dbReference type="Proteomes" id="UP000193648">
    <property type="component" value="Unassembled WGS sequence"/>
</dbReference>
<feature type="compositionally biased region" description="Low complexity" evidence="8">
    <location>
        <begin position="143"/>
        <end position="174"/>
    </location>
</feature>
<reference evidence="10 11" key="1">
    <citation type="submission" date="2016-07" db="EMBL/GenBank/DDBJ databases">
        <title>Pervasive Adenine N6-methylation of Active Genes in Fungi.</title>
        <authorList>
            <consortium name="DOE Joint Genome Institute"/>
            <person name="Mondo S.J."/>
            <person name="Dannebaum R.O."/>
            <person name="Kuo R.C."/>
            <person name="Labutti K."/>
            <person name="Haridas S."/>
            <person name="Kuo A."/>
            <person name="Salamov A."/>
            <person name="Ahrendt S.R."/>
            <person name="Lipzen A."/>
            <person name="Sullivan W."/>
            <person name="Andreopoulos W.B."/>
            <person name="Clum A."/>
            <person name="Lindquist E."/>
            <person name="Daum C."/>
            <person name="Ramamoorthy G.K."/>
            <person name="Gryganskyi A."/>
            <person name="Culley D."/>
            <person name="Magnuson J.K."/>
            <person name="James T.Y."/>
            <person name="O'Malley M.A."/>
            <person name="Stajich J.E."/>
            <person name="Spatafora J.W."/>
            <person name="Visel A."/>
            <person name="Grigoriev I.V."/>
        </authorList>
    </citation>
    <scope>NUCLEOTIDE SEQUENCE [LARGE SCALE GENOMIC DNA]</scope>
    <source>
        <strain evidence="10 11">NRRL 3116</strain>
    </source>
</reference>
<evidence type="ECO:0000256" key="7">
    <source>
        <dbReference type="ARBA" id="ARBA00023242"/>
    </source>
</evidence>
<evidence type="ECO:0000256" key="4">
    <source>
        <dbReference type="ARBA" id="ARBA00023015"/>
    </source>
</evidence>
<feature type="region of interest" description="Disordered" evidence="8">
    <location>
        <begin position="749"/>
        <end position="774"/>
    </location>
</feature>
<evidence type="ECO:0000256" key="2">
    <source>
        <dbReference type="ARBA" id="ARBA00022723"/>
    </source>
</evidence>
<dbReference type="InterPro" id="IPR001138">
    <property type="entry name" value="Zn2Cys6_DnaBD"/>
</dbReference>
<evidence type="ECO:0000259" key="9">
    <source>
        <dbReference type="PROSITE" id="PS50048"/>
    </source>
</evidence>
<dbReference type="Gene3D" id="4.10.240.10">
    <property type="entry name" value="Zn(2)-C6 fungal-type DNA-binding domain"/>
    <property type="match status" value="1"/>
</dbReference>
<protein>
    <recommendedName>
        <fullName evidence="9">Zn(2)-C6 fungal-type domain-containing protein</fullName>
    </recommendedName>
</protein>
<feature type="compositionally biased region" description="Polar residues" evidence="8">
    <location>
        <begin position="190"/>
        <end position="199"/>
    </location>
</feature>
<gene>
    <name evidence="10" type="ORF">BCR41DRAFT_354560</name>
</gene>
<feature type="region of interest" description="Disordered" evidence="8">
    <location>
        <begin position="879"/>
        <end position="901"/>
    </location>
</feature>
<feature type="compositionally biased region" description="Low complexity" evidence="8">
    <location>
        <begin position="200"/>
        <end position="225"/>
    </location>
</feature>
<dbReference type="InterPro" id="IPR036864">
    <property type="entry name" value="Zn2-C6_fun-type_DNA-bd_sf"/>
</dbReference>
<evidence type="ECO:0000256" key="1">
    <source>
        <dbReference type="ARBA" id="ARBA00004123"/>
    </source>
</evidence>
<keyword evidence="3" id="KW-0862">Zinc</keyword>
<dbReference type="GO" id="GO:0005634">
    <property type="term" value="C:nucleus"/>
    <property type="evidence" value="ECO:0007669"/>
    <property type="project" value="UniProtKB-SubCell"/>
</dbReference>
<comment type="subcellular location">
    <subcellularLocation>
        <location evidence="1">Nucleus</location>
    </subcellularLocation>
</comment>
<dbReference type="GO" id="GO:0006351">
    <property type="term" value="P:DNA-templated transcription"/>
    <property type="evidence" value="ECO:0007669"/>
    <property type="project" value="InterPro"/>
</dbReference>
<accession>A0A1Y2GML4</accession>
<dbReference type="RefSeq" id="XP_021880732.1">
    <property type="nucleotide sequence ID" value="XM_022024332.1"/>
</dbReference>
<keyword evidence="11" id="KW-1185">Reference proteome</keyword>
<dbReference type="Pfam" id="PF00172">
    <property type="entry name" value="Zn_clus"/>
    <property type="match status" value="1"/>
</dbReference>
<feature type="region of interest" description="Disordered" evidence="8">
    <location>
        <begin position="105"/>
        <end position="240"/>
    </location>
</feature>
<dbReference type="SMART" id="SM00066">
    <property type="entry name" value="GAL4"/>
    <property type="match status" value="1"/>
</dbReference>